<gene>
    <name evidence="9" type="ORF">L2749_05590</name>
</gene>
<protein>
    <recommendedName>
        <fullName evidence="5">Aldose 1-epimerase</fullName>
        <ecNumber evidence="5">5.1.3.3</ecNumber>
    </recommendedName>
</protein>
<evidence type="ECO:0000256" key="4">
    <source>
        <dbReference type="ARBA" id="ARBA00023277"/>
    </source>
</evidence>
<keyword evidence="4 5" id="KW-0119">Carbohydrate metabolism</keyword>
<sequence length="346" mass="38142">MVRFSVLEPWQDPRGGEIERVRIDNGIIALEVLSLGGIIRSLWTPDRNGERKNIVLGCDSAEDYLTQQVHLGAVAGRYSNRIANGTMQYQDQRYSLSVNQATNCLHGGVEGFNRKLWQLGTLSDGVRLTLKSPDGDMGFPGNCTVQLDYRLAGNNLYIEILASTDKTCPISLTQHSYFNLDGNRSNTNAEHTLQVDATRYLTMNDVGVPIAIESTQGSDLDMATATPMSVQTQRAALAATNGFDHCYVLDNPGADLQRFGCLASPNSGRNMTVYTNQPGVQVYGANFLQGTVAKKQRVLVDHQAVCIEPQMLPDSPNQPSLPGASEVWITPDKLYHHMTRYQFDVE</sequence>
<dbReference type="Gene3D" id="2.70.98.10">
    <property type="match status" value="1"/>
</dbReference>
<feature type="binding site" evidence="8">
    <location>
        <begin position="80"/>
        <end position="81"/>
    </location>
    <ligand>
        <name>beta-D-galactose</name>
        <dbReference type="ChEBI" id="CHEBI:27667"/>
    </ligand>
</feature>
<name>A0A9X1Z3W0_9GAMM</name>
<dbReference type="PIRSF" id="PIRSF005096">
    <property type="entry name" value="GALM"/>
    <property type="match status" value="1"/>
</dbReference>
<feature type="binding site" evidence="8">
    <location>
        <begin position="175"/>
        <end position="177"/>
    </location>
    <ligand>
        <name>beta-D-galactose</name>
        <dbReference type="ChEBI" id="CHEBI:27667"/>
    </ligand>
</feature>
<dbReference type="Pfam" id="PF01263">
    <property type="entry name" value="Aldose_epim"/>
    <property type="match status" value="1"/>
</dbReference>
<dbReference type="GO" id="GO:0006006">
    <property type="term" value="P:glucose metabolic process"/>
    <property type="evidence" value="ECO:0007669"/>
    <property type="project" value="TreeGrafter"/>
</dbReference>
<comment type="caution">
    <text evidence="9">The sequence shown here is derived from an EMBL/GenBank/DDBJ whole genome shotgun (WGS) entry which is preliminary data.</text>
</comment>
<dbReference type="PANTHER" id="PTHR10091:SF0">
    <property type="entry name" value="GALACTOSE MUTAROTASE"/>
    <property type="match status" value="1"/>
</dbReference>
<feature type="active site" description="Proton acceptor" evidence="6">
    <location>
        <position position="308"/>
    </location>
</feature>
<evidence type="ECO:0000256" key="2">
    <source>
        <dbReference type="ARBA" id="ARBA00006206"/>
    </source>
</evidence>
<evidence type="ECO:0000256" key="7">
    <source>
        <dbReference type="PIRSR" id="PIRSR005096-2"/>
    </source>
</evidence>
<dbReference type="GO" id="GO:0030246">
    <property type="term" value="F:carbohydrate binding"/>
    <property type="evidence" value="ECO:0007669"/>
    <property type="project" value="InterPro"/>
</dbReference>
<proteinExistence type="inferred from homology"/>
<feature type="binding site" evidence="7">
    <location>
        <position position="244"/>
    </location>
    <ligand>
        <name>beta-D-galactose</name>
        <dbReference type="ChEBI" id="CHEBI:27667"/>
    </ligand>
</feature>
<dbReference type="EMBL" id="JAKILJ010000009">
    <property type="protein sequence ID" value="MCL1104733.1"/>
    <property type="molecule type" value="Genomic_DNA"/>
</dbReference>
<dbReference type="GO" id="GO:0004034">
    <property type="term" value="F:aldose 1-epimerase activity"/>
    <property type="evidence" value="ECO:0007669"/>
    <property type="project" value="UniProtKB-EC"/>
</dbReference>
<dbReference type="Proteomes" id="UP001139408">
    <property type="component" value="Unassembled WGS sequence"/>
</dbReference>
<dbReference type="InterPro" id="IPR014718">
    <property type="entry name" value="GH-type_carb-bd"/>
</dbReference>
<comment type="catalytic activity">
    <reaction evidence="5">
        <text>alpha-D-glucose = beta-D-glucose</text>
        <dbReference type="Rhea" id="RHEA:10264"/>
        <dbReference type="ChEBI" id="CHEBI:15903"/>
        <dbReference type="ChEBI" id="CHEBI:17925"/>
        <dbReference type="EC" id="5.1.3.3"/>
    </reaction>
</comment>
<dbReference type="InterPro" id="IPR008183">
    <property type="entry name" value="Aldose_1/G6P_1-epimerase"/>
</dbReference>
<dbReference type="GO" id="GO:0033499">
    <property type="term" value="P:galactose catabolic process via UDP-galactose, Leloir pathway"/>
    <property type="evidence" value="ECO:0007669"/>
    <property type="project" value="TreeGrafter"/>
</dbReference>
<evidence type="ECO:0000313" key="10">
    <source>
        <dbReference type="Proteomes" id="UP001139408"/>
    </source>
</evidence>
<dbReference type="InterPro" id="IPR015443">
    <property type="entry name" value="Aldose_1-epimerase"/>
</dbReference>
<evidence type="ECO:0000256" key="6">
    <source>
        <dbReference type="PIRSR" id="PIRSR005096-1"/>
    </source>
</evidence>
<evidence type="ECO:0000313" key="9">
    <source>
        <dbReference type="EMBL" id="MCL1104733.1"/>
    </source>
</evidence>
<evidence type="ECO:0000256" key="5">
    <source>
        <dbReference type="PIRNR" id="PIRNR005096"/>
    </source>
</evidence>
<comment type="similarity">
    <text evidence="2 5">Belongs to the aldose epimerase family.</text>
</comment>
<dbReference type="InterPro" id="IPR011013">
    <property type="entry name" value="Gal_mutarotase_sf_dom"/>
</dbReference>
<dbReference type="AlphaFoldDB" id="A0A9X1Z3W0"/>
<dbReference type="EC" id="5.1.3.3" evidence="5"/>
<accession>A0A9X1Z3W0</accession>
<dbReference type="CDD" id="cd09019">
    <property type="entry name" value="galactose_mutarotase_like"/>
    <property type="match status" value="1"/>
</dbReference>
<organism evidence="9 10">
    <name type="scientific">Shewanella algicola</name>
    <dbReference type="NCBI Taxonomy" id="640633"/>
    <lineage>
        <taxon>Bacteria</taxon>
        <taxon>Pseudomonadati</taxon>
        <taxon>Pseudomonadota</taxon>
        <taxon>Gammaproteobacteria</taxon>
        <taxon>Alteromonadales</taxon>
        <taxon>Shewanellaceae</taxon>
        <taxon>Shewanella</taxon>
    </lineage>
</organism>
<dbReference type="PANTHER" id="PTHR10091">
    <property type="entry name" value="ALDOSE-1-EPIMERASE"/>
    <property type="match status" value="1"/>
</dbReference>
<dbReference type="SUPFAM" id="SSF74650">
    <property type="entry name" value="Galactose mutarotase-like"/>
    <property type="match status" value="1"/>
</dbReference>
<dbReference type="GO" id="GO:0005737">
    <property type="term" value="C:cytoplasm"/>
    <property type="evidence" value="ECO:0007669"/>
    <property type="project" value="TreeGrafter"/>
</dbReference>
<dbReference type="InterPro" id="IPR047215">
    <property type="entry name" value="Galactose_mutarotase-like"/>
</dbReference>
<reference evidence="9" key="1">
    <citation type="submission" date="2022-01" db="EMBL/GenBank/DDBJ databases">
        <title>Whole genome-based taxonomy of the Shewanellaceae.</title>
        <authorList>
            <person name="Martin-Rodriguez A.J."/>
        </authorList>
    </citation>
    <scope>NUCLEOTIDE SEQUENCE</scope>
    <source>
        <strain evidence="9">DSM 23803</strain>
    </source>
</reference>
<evidence type="ECO:0000256" key="8">
    <source>
        <dbReference type="PIRSR" id="PIRSR005096-3"/>
    </source>
</evidence>
<dbReference type="NCBIfam" id="NF008277">
    <property type="entry name" value="PRK11055.1"/>
    <property type="match status" value="1"/>
</dbReference>
<comment type="pathway">
    <text evidence="1 5">Carbohydrate metabolism; hexose metabolism.</text>
</comment>
<dbReference type="RefSeq" id="WP_188924338.1">
    <property type="nucleotide sequence ID" value="NZ_BMQI01000009.1"/>
</dbReference>
<evidence type="ECO:0000256" key="3">
    <source>
        <dbReference type="ARBA" id="ARBA00023235"/>
    </source>
</evidence>
<feature type="active site" description="Proton donor" evidence="6">
    <location>
        <position position="175"/>
    </location>
</feature>
<keyword evidence="3 5" id="KW-0413">Isomerase</keyword>
<keyword evidence="10" id="KW-1185">Reference proteome</keyword>
<evidence type="ECO:0000256" key="1">
    <source>
        <dbReference type="ARBA" id="ARBA00005028"/>
    </source>
</evidence>